<evidence type="ECO:0000256" key="6">
    <source>
        <dbReference type="ARBA" id="ARBA00022741"/>
    </source>
</evidence>
<dbReference type="Proteomes" id="UP001229346">
    <property type="component" value="Unassembled WGS sequence"/>
</dbReference>
<dbReference type="InterPro" id="IPR036890">
    <property type="entry name" value="HATPase_C_sf"/>
</dbReference>
<evidence type="ECO:0000256" key="4">
    <source>
        <dbReference type="ARBA" id="ARBA00022679"/>
    </source>
</evidence>
<dbReference type="SUPFAM" id="SSF158472">
    <property type="entry name" value="HAMP domain-like"/>
    <property type="match status" value="1"/>
</dbReference>
<name>A0ABT9U1F1_PAEHA</name>
<sequence>MKSRKPFNTIRNKLMLLLLAATILPIATSMIISYNATTGSITEEAIAKNNRLLSLGKTNIMNYMSNINQKSLAVYNSMNVPRSLYYILERSLEDEVFPNDLTDVINNRNLLKDHLYSIYQSVSEFNKVRLYVVKQNATYLLWNDDIKVGENDKDTLAATVKKASIEPTHQSHNYGLNIKFGDVNDEMVFTLHRPIFRAPSEELLAELSIDVRLTVLEDLNRQLYDGGKEDFYIVDANGQIVLASNKEEIGSKIDQTWMNGIYSSSEDSGHFDWAEQSFEGMIFYDRIKTPYMDWYLVKQTPYSHLYSAADRVARINIWVGAAFLAIVVIATLFISFTFTKPLLRLIGYVNKIETGNLNVSIDIQSNDEIGLLARRFRSMMQTINNLILTEYRLEIANKTNQLKALQAQVNPHFLYNALQSIGTVSLQHGDHKAYGLITSLGKMMRYHMNTMDSVVELNRELEYAQAYLDLQKQRFDTALGIRLQIDDQTRRILVPKMILQPLLENFFKHGFAGADSPSELTIASSLSDDGRLLTIRVQDNGIGISDERLAELRYGLDKPPPHGVVNSQTQSPLPSSSSASVAVSSQEAGGIGLQNVLSRLRLHFHPSAAIELEQVRPHGFSVTIHIPLGEGE</sequence>
<dbReference type="Gene3D" id="3.30.565.10">
    <property type="entry name" value="Histidine kinase-like ATPase, C-terminal domain"/>
    <property type="match status" value="1"/>
</dbReference>
<keyword evidence="10" id="KW-0902">Two-component regulatory system</keyword>
<evidence type="ECO:0000259" key="14">
    <source>
        <dbReference type="PROSITE" id="PS50885"/>
    </source>
</evidence>
<keyword evidence="4 15" id="KW-0808">Transferase</keyword>
<reference evidence="15 16" key="1">
    <citation type="submission" date="2023-07" db="EMBL/GenBank/DDBJ databases">
        <title>Sorghum-associated microbial communities from plants grown in Nebraska, USA.</title>
        <authorList>
            <person name="Schachtman D."/>
        </authorList>
    </citation>
    <scope>NUCLEOTIDE SEQUENCE [LARGE SCALE GENOMIC DNA]</scope>
    <source>
        <strain evidence="15 16">CC482</strain>
    </source>
</reference>
<evidence type="ECO:0000256" key="12">
    <source>
        <dbReference type="SAM" id="MobiDB-lite"/>
    </source>
</evidence>
<gene>
    <name evidence="15" type="ORF">J2T15_002917</name>
</gene>
<dbReference type="Pfam" id="PF02518">
    <property type="entry name" value="HATPase_c"/>
    <property type="match status" value="1"/>
</dbReference>
<evidence type="ECO:0000256" key="13">
    <source>
        <dbReference type="SAM" id="Phobius"/>
    </source>
</evidence>
<evidence type="ECO:0000256" key="5">
    <source>
        <dbReference type="ARBA" id="ARBA00022692"/>
    </source>
</evidence>
<dbReference type="PANTHER" id="PTHR34220">
    <property type="entry name" value="SENSOR HISTIDINE KINASE YPDA"/>
    <property type="match status" value="1"/>
</dbReference>
<evidence type="ECO:0000256" key="3">
    <source>
        <dbReference type="ARBA" id="ARBA00022553"/>
    </source>
</evidence>
<evidence type="ECO:0000256" key="9">
    <source>
        <dbReference type="ARBA" id="ARBA00022989"/>
    </source>
</evidence>
<keyword evidence="11 13" id="KW-0472">Membrane</keyword>
<feature type="compositionally biased region" description="Low complexity" evidence="12">
    <location>
        <begin position="567"/>
        <end position="581"/>
    </location>
</feature>
<evidence type="ECO:0000256" key="7">
    <source>
        <dbReference type="ARBA" id="ARBA00022777"/>
    </source>
</evidence>
<accession>A0ABT9U1F1</accession>
<keyword evidence="16" id="KW-1185">Reference proteome</keyword>
<dbReference type="InterPro" id="IPR050640">
    <property type="entry name" value="Bact_2-comp_sensor_kinase"/>
</dbReference>
<evidence type="ECO:0000256" key="10">
    <source>
        <dbReference type="ARBA" id="ARBA00023012"/>
    </source>
</evidence>
<keyword evidence="8" id="KW-0067">ATP-binding</keyword>
<proteinExistence type="predicted"/>
<dbReference type="GO" id="GO:0004673">
    <property type="term" value="F:protein histidine kinase activity"/>
    <property type="evidence" value="ECO:0007669"/>
    <property type="project" value="UniProtKB-EC"/>
</dbReference>
<keyword evidence="5 13" id="KW-0812">Transmembrane</keyword>
<dbReference type="SUPFAM" id="SSF55874">
    <property type="entry name" value="ATPase domain of HSP90 chaperone/DNA topoisomerase II/histidine kinase"/>
    <property type="match status" value="1"/>
</dbReference>
<evidence type="ECO:0000256" key="8">
    <source>
        <dbReference type="ARBA" id="ARBA00022840"/>
    </source>
</evidence>
<dbReference type="InterPro" id="IPR003660">
    <property type="entry name" value="HAMP_dom"/>
</dbReference>
<evidence type="ECO:0000256" key="2">
    <source>
        <dbReference type="ARBA" id="ARBA00022475"/>
    </source>
</evidence>
<dbReference type="InterPro" id="IPR003594">
    <property type="entry name" value="HATPase_dom"/>
</dbReference>
<feature type="transmembrane region" description="Helical" evidence="13">
    <location>
        <begin position="317"/>
        <end position="338"/>
    </location>
</feature>
<dbReference type="InterPro" id="IPR010559">
    <property type="entry name" value="Sig_transdc_His_kin_internal"/>
</dbReference>
<dbReference type="Gene3D" id="3.30.450.20">
    <property type="entry name" value="PAS domain"/>
    <property type="match status" value="1"/>
</dbReference>
<keyword evidence="3" id="KW-0597">Phosphoprotein</keyword>
<comment type="caution">
    <text evidence="15">The sequence shown here is derived from an EMBL/GenBank/DDBJ whole genome shotgun (WGS) entry which is preliminary data.</text>
</comment>
<organism evidence="15 16">
    <name type="scientific">Paenibacillus harenae</name>
    <dbReference type="NCBI Taxonomy" id="306543"/>
    <lineage>
        <taxon>Bacteria</taxon>
        <taxon>Bacillati</taxon>
        <taxon>Bacillota</taxon>
        <taxon>Bacilli</taxon>
        <taxon>Bacillales</taxon>
        <taxon>Paenibacillaceae</taxon>
        <taxon>Paenibacillus</taxon>
    </lineage>
</organism>
<dbReference type="Pfam" id="PF06580">
    <property type="entry name" value="His_kinase"/>
    <property type="match status" value="1"/>
</dbReference>
<evidence type="ECO:0000256" key="1">
    <source>
        <dbReference type="ARBA" id="ARBA00004651"/>
    </source>
</evidence>
<keyword evidence="2" id="KW-1003">Cell membrane</keyword>
<evidence type="ECO:0000313" key="15">
    <source>
        <dbReference type="EMBL" id="MDQ0113476.1"/>
    </source>
</evidence>
<dbReference type="CDD" id="cd06225">
    <property type="entry name" value="HAMP"/>
    <property type="match status" value="1"/>
</dbReference>
<dbReference type="EC" id="2.7.13.3" evidence="15"/>
<evidence type="ECO:0000256" key="11">
    <source>
        <dbReference type="ARBA" id="ARBA00023136"/>
    </source>
</evidence>
<feature type="domain" description="HAMP" evidence="14">
    <location>
        <begin position="336"/>
        <end position="388"/>
    </location>
</feature>
<dbReference type="RefSeq" id="WP_307204676.1">
    <property type="nucleotide sequence ID" value="NZ_JAUSSU010000005.1"/>
</dbReference>
<protein>
    <submittedName>
        <fullName evidence="15">Two-component system sensor histidine kinase YesM</fullName>
        <ecNumber evidence="15">2.7.13.3</ecNumber>
    </submittedName>
</protein>
<keyword evidence="6" id="KW-0547">Nucleotide-binding</keyword>
<dbReference type="Gene3D" id="1.10.8.500">
    <property type="entry name" value="HAMP domain in histidine kinase"/>
    <property type="match status" value="1"/>
</dbReference>
<dbReference type="SMART" id="SM00304">
    <property type="entry name" value="HAMP"/>
    <property type="match status" value="1"/>
</dbReference>
<dbReference type="PANTHER" id="PTHR34220:SF11">
    <property type="entry name" value="SENSOR PROTEIN KINASE HPTS"/>
    <property type="match status" value="1"/>
</dbReference>
<dbReference type="EMBL" id="JAUSSU010000005">
    <property type="protein sequence ID" value="MDQ0113476.1"/>
    <property type="molecule type" value="Genomic_DNA"/>
</dbReference>
<comment type="subcellular location">
    <subcellularLocation>
        <location evidence="1">Cell membrane</location>
        <topology evidence="1">Multi-pass membrane protein</topology>
    </subcellularLocation>
</comment>
<dbReference type="Pfam" id="PF00672">
    <property type="entry name" value="HAMP"/>
    <property type="match status" value="1"/>
</dbReference>
<keyword evidence="7 15" id="KW-0418">Kinase</keyword>
<keyword evidence="9 13" id="KW-1133">Transmembrane helix</keyword>
<evidence type="ECO:0000313" key="16">
    <source>
        <dbReference type="Proteomes" id="UP001229346"/>
    </source>
</evidence>
<feature type="region of interest" description="Disordered" evidence="12">
    <location>
        <begin position="556"/>
        <end position="581"/>
    </location>
</feature>
<dbReference type="PROSITE" id="PS50885">
    <property type="entry name" value="HAMP"/>
    <property type="match status" value="1"/>
</dbReference>